<feature type="transmembrane region" description="Helical" evidence="1">
    <location>
        <begin position="97"/>
        <end position="116"/>
    </location>
</feature>
<proteinExistence type="predicted"/>
<gene>
    <name evidence="2" type="ORF">QYF68_19895</name>
</gene>
<dbReference type="EMBL" id="JAUHTC010000065">
    <property type="protein sequence ID" value="MDN4520062.1"/>
    <property type="molecule type" value="Genomic_DNA"/>
</dbReference>
<evidence type="ECO:0000256" key="1">
    <source>
        <dbReference type="SAM" id="Phobius"/>
    </source>
</evidence>
<sequence length="135" mass="15236">MDRPYDVWKLSESWRIRFAYFETYGPVPWTLEARQGYRALSFWDRVRLSSNVSAFLFGPMYFFAKGMWRKGLTLLGVVGAVVAAVLLADVGGVIERMAALTVPVVAATTANYAYYLHVAEGSRSWNPLEGVFGRR</sequence>
<keyword evidence="3" id="KW-1185">Reference proteome</keyword>
<dbReference type="InterPro" id="IPR024399">
    <property type="entry name" value="DUF2628"/>
</dbReference>
<organism evidence="2 3">
    <name type="scientific">Mycolicibacterium austroafricanum</name>
    <name type="common">Mycobacterium austroafricanum</name>
    <dbReference type="NCBI Taxonomy" id="39687"/>
    <lineage>
        <taxon>Bacteria</taxon>
        <taxon>Bacillati</taxon>
        <taxon>Actinomycetota</taxon>
        <taxon>Actinomycetes</taxon>
        <taxon>Mycobacteriales</taxon>
        <taxon>Mycobacteriaceae</taxon>
        <taxon>Mycolicibacterium</taxon>
    </lineage>
</organism>
<keyword evidence="1" id="KW-0472">Membrane</keyword>
<protein>
    <submittedName>
        <fullName evidence="2">DUF2628 domain-containing protein</fullName>
    </submittedName>
</protein>
<keyword evidence="1" id="KW-1133">Transmembrane helix</keyword>
<evidence type="ECO:0000313" key="3">
    <source>
        <dbReference type="Proteomes" id="UP001172687"/>
    </source>
</evidence>
<name>A0ABT8HH27_MYCAO</name>
<feature type="transmembrane region" description="Helical" evidence="1">
    <location>
        <begin position="71"/>
        <end position="91"/>
    </location>
</feature>
<comment type="caution">
    <text evidence="2">The sequence shown here is derived from an EMBL/GenBank/DDBJ whole genome shotgun (WGS) entry which is preliminary data.</text>
</comment>
<evidence type="ECO:0000313" key="2">
    <source>
        <dbReference type="EMBL" id="MDN4520062.1"/>
    </source>
</evidence>
<accession>A0ABT8HH27</accession>
<dbReference type="RefSeq" id="WP_011782113.1">
    <property type="nucleotide sequence ID" value="NZ_CP070380.1"/>
</dbReference>
<dbReference type="Pfam" id="PF10947">
    <property type="entry name" value="DUF2628"/>
    <property type="match status" value="1"/>
</dbReference>
<keyword evidence="1" id="KW-0812">Transmembrane</keyword>
<dbReference type="Proteomes" id="UP001172687">
    <property type="component" value="Unassembled WGS sequence"/>
</dbReference>
<reference evidence="2" key="1">
    <citation type="submission" date="2023-07" db="EMBL/GenBank/DDBJ databases">
        <title>Degradation of tert-butanol by M. austroafricanum TBA100.</title>
        <authorList>
            <person name="Helbich S."/>
            <person name="Vainshtein Y."/>
        </authorList>
    </citation>
    <scope>NUCLEOTIDE SEQUENCE</scope>
    <source>
        <strain evidence="2">TBA100</strain>
    </source>
</reference>